<dbReference type="Proteomes" id="UP001150907">
    <property type="component" value="Unassembled WGS sequence"/>
</dbReference>
<keyword evidence="2" id="KW-0143">Chaperone</keyword>
<reference evidence="3" key="1">
    <citation type="submission" date="2022-07" db="EMBL/GenBank/DDBJ databases">
        <title>Phylogenomic reconstructions and comparative analyses of Kickxellomycotina fungi.</title>
        <authorList>
            <person name="Reynolds N.K."/>
            <person name="Stajich J.E."/>
            <person name="Barry K."/>
            <person name="Grigoriev I.V."/>
            <person name="Crous P."/>
            <person name="Smith M.E."/>
        </authorList>
    </citation>
    <scope>NUCLEOTIDE SEQUENCE</scope>
    <source>
        <strain evidence="3">IMI 214461</strain>
    </source>
</reference>
<sequence length="324" mass="34892">MPASPGAGIVDCQVVAGRLCQAVSSAYPLKIIAPHAFGAAAASSSSSSSLPHPLVPAACYLMSYGGGIVHGDRIHVDVRAGTGCALMLLTQGSTKVFRHRAGRMGLKQRSESVSDDQSFQTILAHVEPGALLCLLPDPVTCFKSAVYSQRQAVTLHGPTASVLLLDWMTSGRMSRGERWAFEKYFSVNLILNQQPLGPDSSSSRVVIRDALLLEHSSLHSLHHLDAFALMLVLGPAVAAVAQVFRDEHRAQRIKPFRPTATASDFEEDERQIRWSVSEVDEHGICGVAVRAAGPSTEALKTWIKRRLAPLKSVMGDAAWSMYAN</sequence>
<evidence type="ECO:0000313" key="4">
    <source>
        <dbReference type="Proteomes" id="UP001150907"/>
    </source>
</evidence>
<gene>
    <name evidence="3" type="ORF">H4R26_001088</name>
</gene>
<comment type="similarity">
    <text evidence="1">Belongs to the UreD family.</text>
</comment>
<proteinExistence type="inferred from homology"/>
<dbReference type="HAMAP" id="MF_01384">
    <property type="entry name" value="UreD"/>
    <property type="match status" value="1"/>
</dbReference>
<accession>A0A9W8BMF3</accession>
<keyword evidence="4" id="KW-1185">Reference proteome</keyword>
<organism evidence="3 4">
    <name type="scientific">Coemansia thaxteri</name>
    <dbReference type="NCBI Taxonomy" id="2663907"/>
    <lineage>
        <taxon>Eukaryota</taxon>
        <taxon>Fungi</taxon>
        <taxon>Fungi incertae sedis</taxon>
        <taxon>Zoopagomycota</taxon>
        <taxon>Kickxellomycotina</taxon>
        <taxon>Kickxellomycetes</taxon>
        <taxon>Kickxellales</taxon>
        <taxon>Kickxellaceae</taxon>
        <taxon>Coemansia</taxon>
    </lineage>
</organism>
<name>A0A9W8BMF3_9FUNG</name>
<comment type="caution">
    <text evidence="3">The sequence shown here is derived from an EMBL/GenBank/DDBJ whole genome shotgun (WGS) entry which is preliminary data.</text>
</comment>
<dbReference type="Pfam" id="PF01774">
    <property type="entry name" value="UreD"/>
    <property type="match status" value="1"/>
</dbReference>
<evidence type="ECO:0000256" key="2">
    <source>
        <dbReference type="ARBA" id="ARBA00023186"/>
    </source>
</evidence>
<dbReference type="GO" id="GO:0016151">
    <property type="term" value="F:nickel cation binding"/>
    <property type="evidence" value="ECO:0007669"/>
    <property type="project" value="InterPro"/>
</dbReference>
<dbReference type="PANTHER" id="PTHR33643">
    <property type="entry name" value="UREASE ACCESSORY PROTEIN D"/>
    <property type="match status" value="1"/>
</dbReference>
<protein>
    <recommendedName>
        <fullName evidence="5">Urease accessory protein UreD</fullName>
    </recommendedName>
</protein>
<evidence type="ECO:0000256" key="1">
    <source>
        <dbReference type="ARBA" id="ARBA00007177"/>
    </source>
</evidence>
<evidence type="ECO:0000313" key="3">
    <source>
        <dbReference type="EMBL" id="KAJ2006947.1"/>
    </source>
</evidence>
<dbReference type="PANTHER" id="PTHR33643:SF1">
    <property type="entry name" value="UREASE ACCESSORY PROTEIN D"/>
    <property type="match status" value="1"/>
</dbReference>
<evidence type="ECO:0008006" key="5">
    <source>
        <dbReference type="Google" id="ProtNLM"/>
    </source>
</evidence>
<dbReference type="OrthoDB" id="5550464at2759"/>
<dbReference type="EMBL" id="JANBQF010000042">
    <property type="protein sequence ID" value="KAJ2006947.1"/>
    <property type="molecule type" value="Genomic_DNA"/>
</dbReference>
<dbReference type="InterPro" id="IPR002669">
    <property type="entry name" value="UreD"/>
</dbReference>
<dbReference type="AlphaFoldDB" id="A0A9W8BMF3"/>